<evidence type="ECO:0000259" key="3">
    <source>
        <dbReference type="PROSITE" id="PS50853"/>
    </source>
</evidence>
<dbReference type="PANTHER" id="PTHR46708">
    <property type="entry name" value="TENASCIN"/>
    <property type="match status" value="1"/>
</dbReference>
<evidence type="ECO:0000313" key="5">
    <source>
        <dbReference type="Proteomes" id="UP000823660"/>
    </source>
</evidence>
<name>A0A9D9I7H5_9BACT</name>
<dbReference type="Gene3D" id="2.60.40.10">
    <property type="entry name" value="Immunoglobulins"/>
    <property type="match status" value="2"/>
</dbReference>
<dbReference type="SUPFAM" id="SSF49265">
    <property type="entry name" value="Fibronectin type III"/>
    <property type="match status" value="2"/>
</dbReference>
<gene>
    <name evidence="4" type="ORF">IAB99_02465</name>
</gene>
<dbReference type="InterPro" id="IPR036116">
    <property type="entry name" value="FN3_sf"/>
</dbReference>
<accession>A0A9D9I7H5</accession>
<comment type="caution">
    <text evidence="4">The sequence shown here is derived from an EMBL/GenBank/DDBJ whole genome shotgun (WGS) entry which is preliminary data.</text>
</comment>
<reference evidence="4" key="1">
    <citation type="submission" date="2020-10" db="EMBL/GenBank/DDBJ databases">
        <authorList>
            <person name="Gilroy R."/>
        </authorList>
    </citation>
    <scope>NUCLEOTIDE SEQUENCE</scope>
    <source>
        <strain evidence="4">B1-15692</strain>
    </source>
</reference>
<feature type="signal peptide" evidence="2">
    <location>
        <begin position="1"/>
        <end position="20"/>
    </location>
</feature>
<reference evidence="4" key="2">
    <citation type="journal article" date="2021" name="PeerJ">
        <title>Extensive microbial diversity within the chicken gut microbiome revealed by metagenomics and culture.</title>
        <authorList>
            <person name="Gilroy R."/>
            <person name="Ravi A."/>
            <person name="Getino M."/>
            <person name="Pursley I."/>
            <person name="Horton D.L."/>
            <person name="Alikhan N.F."/>
            <person name="Baker D."/>
            <person name="Gharbi K."/>
            <person name="Hall N."/>
            <person name="Watson M."/>
            <person name="Adriaenssens E.M."/>
            <person name="Foster-Nyarko E."/>
            <person name="Jarju S."/>
            <person name="Secka A."/>
            <person name="Antonio M."/>
            <person name="Oren A."/>
            <person name="Chaudhuri R.R."/>
            <person name="La Ragione R."/>
            <person name="Hildebrand F."/>
            <person name="Pallen M.J."/>
        </authorList>
    </citation>
    <scope>NUCLEOTIDE SEQUENCE</scope>
    <source>
        <strain evidence="4">B1-15692</strain>
    </source>
</reference>
<evidence type="ECO:0000313" key="4">
    <source>
        <dbReference type="EMBL" id="MBO8466614.1"/>
    </source>
</evidence>
<dbReference type="InterPro" id="IPR013783">
    <property type="entry name" value="Ig-like_fold"/>
</dbReference>
<dbReference type="PROSITE" id="PS50853">
    <property type="entry name" value="FN3"/>
    <property type="match status" value="1"/>
</dbReference>
<evidence type="ECO:0000256" key="1">
    <source>
        <dbReference type="ARBA" id="ARBA00022737"/>
    </source>
</evidence>
<dbReference type="Proteomes" id="UP000823660">
    <property type="component" value="Unassembled WGS sequence"/>
</dbReference>
<dbReference type="InterPro" id="IPR050991">
    <property type="entry name" value="ECM_Regulatory_Proteins"/>
</dbReference>
<organism evidence="4 5">
    <name type="scientific">Candidatus Cryptobacteroides faecipullorum</name>
    <dbReference type="NCBI Taxonomy" id="2840764"/>
    <lineage>
        <taxon>Bacteria</taxon>
        <taxon>Pseudomonadati</taxon>
        <taxon>Bacteroidota</taxon>
        <taxon>Bacteroidia</taxon>
        <taxon>Bacteroidales</taxon>
        <taxon>Candidatus Cryptobacteroides</taxon>
    </lineage>
</organism>
<dbReference type="SMART" id="SM00060">
    <property type="entry name" value="FN3"/>
    <property type="match status" value="2"/>
</dbReference>
<protein>
    <recommendedName>
        <fullName evidence="3">Fibronectin type-III domain-containing protein</fullName>
    </recommendedName>
</protein>
<feature type="domain" description="Fibronectin type-III" evidence="3">
    <location>
        <begin position="104"/>
        <end position="207"/>
    </location>
</feature>
<dbReference type="InterPro" id="IPR003961">
    <property type="entry name" value="FN3_dom"/>
</dbReference>
<feature type="chain" id="PRO_5039375481" description="Fibronectin type-III domain-containing protein" evidence="2">
    <location>
        <begin position="21"/>
        <end position="641"/>
    </location>
</feature>
<sequence length="641" mass="69430">MKYLALRSFILACIAMTLWAGCTGPVSEDRAAQVLARPEVSVRGLSSTGFTLVWDVVENADSYTYEFNGEPAVTTEDRSLAFSGLEKHTEYVISVKADAAEGSPYRSSEFTYVHVFTDDLVHLDTPELILGSAYASKTIISWSMVSGAAGYEYTINGRTTETEETQAIISGLEPGKEYTFTLKAISADPQNALDSEPAVLSFTTEEGDLPRFLIVPTSVVADAVSFDVYAEAGNLYYHDVVPGYLLARYTEEELMETYRTAILQYAEEQGISLSLALSAVLTSGTRSFTVTGLVSEMTYAVVAFGMDTKGELTSNLYVKEVKTTATGASDGPDFGGSDWFSQRFYLDNTISALSGEDWTTSAVTYWEGMDVEDMRYRVLPTDDFNTLFSDPPDQELLKSFLKDENYAYVASQGILAAINSVGITMLSSGLSPGISYTLSSLAVSDGGEELLSVNSLTTKSDPTARTWFQVSTLVDEQYGDTWNSAVAVMRGVEVTSLKYMMIASSALEKVPVSSYPDLLEDYGNEGTEEHLSGVNGGGLAIRFVNLSPSTEYTFIAMAGNPTGDTLLRYSGVSTTAAPEGERSVSAMSVKGPAAAEGGIIKVDPADKDIFPVQSIFVPAREKTGTEDLWTIIHNMKILERE</sequence>
<proteinExistence type="predicted"/>
<dbReference type="AlphaFoldDB" id="A0A9D9I7H5"/>
<evidence type="ECO:0000256" key="2">
    <source>
        <dbReference type="SAM" id="SignalP"/>
    </source>
</evidence>
<keyword evidence="1" id="KW-0677">Repeat</keyword>
<dbReference type="PROSITE" id="PS51257">
    <property type="entry name" value="PROKAR_LIPOPROTEIN"/>
    <property type="match status" value="1"/>
</dbReference>
<dbReference type="EMBL" id="JADIMH010000012">
    <property type="protein sequence ID" value="MBO8466614.1"/>
    <property type="molecule type" value="Genomic_DNA"/>
</dbReference>
<dbReference type="PANTHER" id="PTHR46708:SF2">
    <property type="entry name" value="FIBRONECTIN TYPE-III DOMAIN-CONTAINING PROTEIN"/>
    <property type="match status" value="1"/>
</dbReference>
<keyword evidence="2" id="KW-0732">Signal</keyword>
<dbReference type="CDD" id="cd00063">
    <property type="entry name" value="FN3"/>
    <property type="match status" value="1"/>
</dbReference>